<evidence type="ECO:0000256" key="1">
    <source>
        <dbReference type="SAM" id="MobiDB-lite"/>
    </source>
</evidence>
<keyword evidence="3" id="KW-1185">Reference proteome</keyword>
<name>A0ABX5YIF3_9PLAN</name>
<dbReference type="Proteomes" id="UP000322887">
    <property type="component" value="Chromosome"/>
</dbReference>
<organism evidence="2 3">
    <name type="scientific">Gimesia maris</name>
    <dbReference type="NCBI Taxonomy" id="122"/>
    <lineage>
        <taxon>Bacteria</taxon>
        <taxon>Pseudomonadati</taxon>
        <taxon>Planctomycetota</taxon>
        <taxon>Planctomycetia</taxon>
        <taxon>Planctomycetales</taxon>
        <taxon>Planctomycetaceae</taxon>
        <taxon>Gimesia</taxon>
    </lineage>
</organism>
<dbReference type="EMBL" id="CP042910">
    <property type="protein sequence ID" value="QEG15483.1"/>
    <property type="molecule type" value="Genomic_DNA"/>
</dbReference>
<feature type="region of interest" description="Disordered" evidence="1">
    <location>
        <begin position="60"/>
        <end position="79"/>
    </location>
</feature>
<gene>
    <name evidence="2" type="ORF">GmarT_13230</name>
</gene>
<sequence>MILPDSERTRQGAFQARTGPFYRTKTRLGSATRQVDLNNWIFAETDDIIPYRDRLRAGQTRFFQQDNEHNSSKTRTDYR</sequence>
<feature type="compositionally biased region" description="Basic and acidic residues" evidence="1">
    <location>
        <begin position="66"/>
        <end position="79"/>
    </location>
</feature>
<accession>A0ABX5YIF3</accession>
<reference evidence="2 3" key="1">
    <citation type="submission" date="2019-08" db="EMBL/GenBank/DDBJ databases">
        <title>Deep-cultivation of Planctomycetes and their phenomic and genomic characterization uncovers novel biology.</title>
        <authorList>
            <person name="Wiegand S."/>
            <person name="Jogler M."/>
            <person name="Boedeker C."/>
            <person name="Pinto D."/>
            <person name="Vollmers J."/>
            <person name="Rivas-Marin E."/>
            <person name="Kohn T."/>
            <person name="Peeters S.H."/>
            <person name="Heuer A."/>
            <person name="Rast P."/>
            <person name="Oberbeckmann S."/>
            <person name="Bunk B."/>
            <person name="Jeske O."/>
            <person name="Meyerdierks A."/>
            <person name="Storesund J.E."/>
            <person name="Kallscheuer N."/>
            <person name="Luecker S."/>
            <person name="Lage O.M."/>
            <person name="Pohl T."/>
            <person name="Merkel B.J."/>
            <person name="Hornburger P."/>
            <person name="Mueller R.-W."/>
            <person name="Bruemmer F."/>
            <person name="Labrenz M."/>
            <person name="Spormann A.M."/>
            <person name="Op den Camp H."/>
            <person name="Overmann J."/>
            <person name="Amann R."/>
            <person name="Jetten M.S.M."/>
            <person name="Mascher T."/>
            <person name="Medema M.H."/>
            <person name="Devos D.P."/>
            <person name="Kaster A.-K."/>
            <person name="Ovreas L."/>
            <person name="Rohde M."/>
            <person name="Galperin M.Y."/>
            <person name="Jogler C."/>
        </authorList>
    </citation>
    <scope>NUCLEOTIDE SEQUENCE [LARGE SCALE GENOMIC DNA]</scope>
    <source>
        <strain evidence="2 3">DSM 8797</strain>
    </source>
</reference>
<evidence type="ECO:0000313" key="2">
    <source>
        <dbReference type="EMBL" id="QEG15483.1"/>
    </source>
</evidence>
<evidence type="ECO:0000313" key="3">
    <source>
        <dbReference type="Proteomes" id="UP000322887"/>
    </source>
</evidence>
<proteinExistence type="predicted"/>
<protein>
    <submittedName>
        <fullName evidence="2">Uncharacterized protein</fullName>
    </submittedName>
</protein>